<dbReference type="GO" id="GO:0033617">
    <property type="term" value="P:mitochondrial respiratory chain complex IV assembly"/>
    <property type="evidence" value="ECO:0007669"/>
    <property type="project" value="InterPro"/>
</dbReference>
<feature type="compositionally biased region" description="Low complexity" evidence="9">
    <location>
        <begin position="11"/>
        <end position="25"/>
    </location>
</feature>
<evidence type="ECO:0000256" key="6">
    <source>
        <dbReference type="ARBA" id="ARBA00022989"/>
    </source>
</evidence>
<evidence type="ECO:0000256" key="8">
    <source>
        <dbReference type="ARBA" id="ARBA00023136"/>
    </source>
</evidence>
<feature type="region of interest" description="Disordered" evidence="9">
    <location>
        <begin position="1"/>
        <end position="25"/>
    </location>
</feature>
<keyword evidence="6 10" id="KW-1133">Transmembrane helix</keyword>
<evidence type="ECO:0000256" key="3">
    <source>
        <dbReference type="ARBA" id="ARBA00017689"/>
    </source>
</evidence>
<evidence type="ECO:0000313" key="11">
    <source>
        <dbReference type="EMBL" id="CAE4616350.1"/>
    </source>
</evidence>
<evidence type="ECO:0000256" key="7">
    <source>
        <dbReference type="ARBA" id="ARBA00023128"/>
    </source>
</evidence>
<evidence type="ECO:0000256" key="4">
    <source>
        <dbReference type="ARBA" id="ARBA00022692"/>
    </source>
</evidence>
<gene>
    <name evidence="11" type="ORF">DBRI00130_LOCUS19699</name>
</gene>
<keyword evidence="4 10" id="KW-0812">Transmembrane</keyword>
<dbReference type="GO" id="GO:0005743">
    <property type="term" value="C:mitochondrial inner membrane"/>
    <property type="evidence" value="ECO:0007669"/>
    <property type="project" value="UniProtKB-SubCell"/>
</dbReference>
<dbReference type="Pfam" id="PF12597">
    <property type="entry name" value="Cox20"/>
    <property type="match status" value="1"/>
</dbReference>
<evidence type="ECO:0000256" key="2">
    <source>
        <dbReference type="ARBA" id="ARBA00009575"/>
    </source>
</evidence>
<dbReference type="EMBL" id="HBNS01024981">
    <property type="protein sequence ID" value="CAE4616350.1"/>
    <property type="molecule type" value="Transcribed_RNA"/>
</dbReference>
<keyword evidence="8 10" id="KW-0472">Membrane</keyword>
<evidence type="ECO:0000256" key="10">
    <source>
        <dbReference type="SAM" id="Phobius"/>
    </source>
</evidence>
<evidence type="ECO:0000256" key="1">
    <source>
        <dbReference type="ARBA" id="ARBA00004273"/>
    </source>
</evidence>
<comment type="similarity">
    <text evidence="2">Belongs to the COX20 family.</text>
</comment>
<protein>
    <recommendedName>
        <fullName evidence="3">Cytochrome c oxidase assembly protein COX20, mitochondrial</fullName>
    </recommendedName>
</protein>
<reference evidence="11" key="1">
    <citation type="submission" date="2021-01" db="EMBL/GenBank/DDBJ databases">
        <authorList>
            <person name="Corre E."/>
            <person name="Pelletier E."/>
            <person name="Niang G."/>
            <person name="Scheremetjew M."/>
            <person name="Finn R."/>
            <person name="Kale V."/>
            <person name="Holt S."/>
            <person name="Cochrane G."/>
            <person name="Meng A."/>
            <person name="Brown T."/>
            <person name="Cohen L."/>
        </authorList>
    </citation>
    <scope>NUCLEOTIDE SEQUENCE</scope>
    <source>
        <strain evidence="11">GSO104</strain>
    </source>
</reference>
<dbReference type="AlphaFoldDB" id="A0A6S8W3Z5"/>
<comment type="subcellular location">
    <subcellularLocation>
        <location evidence="1">Mitochondrion inner membrane</location>
    </subcellularLocation>
</comment>
<sequence length="183" mass="21220">MSSETPSASITETPSASTAGPPTTASWTKYLPETFGIRENIENSPYRFCVREAALWGIATGTAMGFHRLRMKSHPFFATNIAFVTTFLVVSPSYYFCFRRRDHKESVIELMMRANDFRHEEEAPPEIDLKEHPFLEEKKKDDDQLRKEFVGRLKERKEWQPNYKESEILEELKEVKSSSSSSR</sequence>
<keyword evidence="5" id="KW-0999">Mitochondrion inner membrane</keyword>
<dbReference type="InterPro" id="IPR022533">
    <property type="entry name" value="Cox20"/>
</dbReference>
<evidence type="ECO:0000256" key="5">
    <source>
        <dbReference type="ARBA" id="ARBA00022792"/>
    </source>
</evidence>
<name>A0A6S8W3Z5_9STRA</name>
<proteinExistence type="inferred from homology"/>
<organism evidence="11">
    <name type="scientific">Ditylum brightwellii</name>
    <dbReference type="NCBI Taxonomy" id="49249"/>
    <lineage>
        <taxon>Eukaryota</taxon>
        <taxon>Sar</taxon>
        <taxon>Stramenopiles</taxon>
        <taxon>Ochrophyta</taxon>
        <taxon>Bacillariophyta</taxon>
        <taxon>Mediophyceae</taxon>
        <taxon>Lithodesmiophycidae</taxon>
        <taxon>Lithodesmiales</taxon>
        <taxon>Lithodesmiaceae</taxon>
        <taxon>Ditylum</taxon>
    </lineage>
</organism>
<feature type="transmembrane region" description="Helical" evidence="10">
    <location>
        <begin position="76"/>
        <end position="96"/>
    </location>
</feature>
<evidence type="ECO:0000256" key="9">
    <source>
        <dbReference type="SAM" id="MobiDB-lite"/>
    </source>
</evidence>
<keyword evidence="7" id="KW-0496">Mitochondrion</keyword>
<accession>A0A6S8W3Z5</accession>
<feature type="compositionally biased region" description="Polar residues" evidence="9">
    <location>
        <begin position="1"/>
        <end position="10"/>
    </location>
</feature>